<organism evidence="12 13">
    <name type="scientific">Plasmodium reichenowi</name>
    <dbReference type="NCBI Taxonomy" id="5854"/>
    <lineage>
        <taxon>Eukaryota</taxon>
        <taxon>Sar</taxon>
        <taxon>Alveolata</taxon>
        <taxon>Apicomplexa</taxon>
        <taxon>Aconoidasida</taxon>
        <taxon>Haemosporida</taxon>
        <taxon>Plasmodiidae</taxon>
        <taxon>Plasmodium</taxon>
        <taxon>Plasmodium (Laverania)</taxon>
    </lineage>
</organism>
<keyword evidence="1" id="KW-0479">Metal-binding</keyword>
<dbReference type="VEuPathDB" id="PlasmoDB:PRCDC_0711800"/>
<dbReference type="FunFam" id="1.10.472.30:FF:000005">
    <property type="entry name" value="Transcription elongation factor S-II"/>
    <property type="match status" value="1"/>
</dbReference>
<keyword evidence="3" id="KW-0862">Zinc</keyword>
<feature type="coiled-coil region" evidence="7">
    <location>
        <begin position="1"/>
        <end position="35"/>
    </location>
</feature>
<dbReference type="SUPFAM" id="SSF57783">
    <property type="entry name" value="Zinc beta-ribbon"/>
    <property type="match status" value="1"/>
</dbReference>
<name>A0A2P9DBN8_PLARE</name>
<gene>
    <name evidence="12" type="ORF">PRG01_0713300</name>
</gene>
<dbReference type="PIRSF" id="PIRSF006704">
    <property type="entry name" value="TF_IIS"/>
    <property type="match status" value="1"/>
</dbReference>
<dbReference type="SUPFAM" id="SSF46942">
    <property type="entry name" value="Elongation factor TFIIS domain 2"/>
    <property type="match status" value="1"/>
</dbReference>
<feature type="domain" description="TFIIS central" evidence="11">
    <location>
        <begin position="230"/>
        <end position="353"/>
    </location>
</feature>
<dbReference type="InterPro" id="IPR003618">
    <property type="entry name" value="TFIIS_cen_dom"/>
</dbReference>
<dbReference type="Pfam" id="PF08711">
    <property type="entry name" value="Med26"/>
    <property type="match status" value="1"/>
</dbReference>
<keyword evidence="12" id="KW-0648">Protein biosynthesis</keyword>
<dbReference type="Gene3D" id="2.20.25.10">
    <property type="match status" value="1"/>
</dbReference>
<evidence type="ECO:0000256" key="1">
    <source>
        <dbReference type="ARBA" id="ARBA00022723"/>
    </source>
</evidence>
<evidence type="ECO:0000256" key="2">
    <source>
        <dbReference type="ARBA" id="ARBA00022771"/>
    </source>
</evidence>
<evidence type="ECO:0000256" key="3">
    <source>
        <dbReference type="ARBA" id="ARBA00022833"/>
    </source>
</evidence>
<dbReference type="SMART" id="SM00510">
    <property type="entry name" value="TFS2M"/>
    <property type="match status" value="1"/>
</dbReference>
<evidence type="ECO:0000256" key="8">
    <source>
        <dbReference type="SAM" id="MobiDB-lite"/>
    </source>
</evidence>
<evidence type="ECO:0000256" key="6">
    <source>
        <dbReference type="PROSITE-ProRule" id="PRU00649"/>
    </source>
</evidence>
<evidence type="ECO:0000259" key="9">
    <source>
        <dbReference type="PROSITE" id="PS51133"/>
    </source>
</evidence>
<protein>
    <submittedName>
        <fullName evidence="12">Transcription elongation factor s-II, putative</fullName>
    </submittedName>
</protein>
<dbReference type="Gene3D" id="1.20.930.10">
    <property type="entry name" value="Conserved domain common to transcription factors TFIIS, elongin A, CRSP70"/>
    <property type="match status" value="1"/>
</dbReference>
<evidence type="ECO:0000313" key="13">
    <source>
        <dbReference type="Proteomes" id="UP000240500"/>
    </source>
</evidence>
<dbReference type="EMBL" id="LT969570">
    <property type="protein sequence ID" value="SOV77780.1"/>
    <property type="molecule type" value="Genomic_DNA"/>
</dbReference>
<dbReference type="AlphaFoldDB" id="A0A2P9DBN8"/>
<dbReference type="PROSITE" id="PS51319">
    <property type="entry name" value="TFIIS_N"/>
    <property type="match status" value="1"/>
</dbReference>
<reference evidence="12 13" key="1">
    <citation type="submission" date="2016-09" db="EMBL/GenBank/DDBJ databases">
        <authorList>
            <consortium name="Pathogen Informatics"/>
        </authorList>
    </citation>
    <scope>NUCLEOTIDE SEQUENCE [LARGE SCALE GENOMIC DNA]</scope>
</reference>
<dbReference type="InterPro" id="IPR036575">
    <property type="entry name" value="TFIIS_cen_dom_sf"/>
</dbReference>
<dbReference type="InterPro" id="IPR017923">
    <property type="entry name" value="TFIIS_N"/>
</dbReference>
<dbReference type="PANTHER" id="PTHR11477:SF0">
    <property type="entry name" value="IP08861P-RELATED"/>
    <property type="match status" value="1"/>
</dbReference>
<dbReference type="PROSITE" id="PS51133">
    <property type="entry name" value="ZF_TFIIS_2"/>
    <property type="match status" value="1"/>
</dbReference>
<evidence type="ECO:0000256" key="7">
    <source>
        <dbReference type="SAM" id="Coils"/>
    </source>
</evidence>
<evidence type="ECO:0000313" key="12">
    <source>
        <dbReference type="EMBL" id="SOV77780.1"/>
    </source>
</evidence>
<keyword evidence="2 5" id="KW-0863">Zinc-finger</keyword>
<evidence type="ECO:0000259" key="10">
    <source>
        <dbReference type="PROSITE" id="PS51319"/>
    </source>
</evidence>
<dbReference type="GO" id="GO:0003746">
    <property type="term" value="F:translation elongation factor activity"/>
    <property type="evidence" value="ECO:0007669"/>
    <property type="project" value="UniProtKB-KW"/>
</dbReference>
<feature type="domain" description="TFIIS N-terminal" evidence="10">
    <location>
        <begin position="23"/>
        <end position="98"/>
    </location>
</feature>
<dbReference type="PROSITE" id="PS51321">
    <property type="entry name" value="TFIIS_CENTRAL"/>
    <property type="match status" value="1"/>
</dbReference>
<dbReference type="CDD" id="cd13749">
    <property type="entry name" value="Zn-ribbon_TFIIS"/>
    <property type="match status" value="1"/>
</dbReference>
<dbReference type="OrthoDB" id="44867at2759"/>
<dbReference type="InterPro" id="IPR035100">
    <property type="entry name" value="TF_IIS-typ"/>
</dbReference>
<feature type="region of interest" description="Disordered" evidence="8">
    <location>
        <begin position="122"/>
        <end position="164"/>
    </location>
</feature>
<comment type="subcellular location">
    <subcellularLocation>
        <location evidence="6">Nucleus</location>
    </subcellularLocation>
</comment>
<dbReference type="GO" id="GO:0005634">
    <property type="term" value="C:nucleus"/>
    <property type="evidence" value="ECO:0007669"/>
    <property type="project" value="UniProtKB-SubCell"/>
</dbReference>
<dbReference type="Gene3D" id="1.10.472.30">
    <property type="entry name" value="Transcription elongation factor S-II, central domain"/>
    <property type="match status" value="1"/>
</dbReference>
<dbReference type="Pfam" id="PF07500">
    <property type="entry name" value="TFIIS_M"/>
    <property type="match status" value="1"/>
</dbReference>
<dbReference type="PANTHER" id="PTHR11477">
    <property type="entry name" value="TRANSCRIPTION FACTOR S-II ZINC FINGER DOMAIN-CONTAINING PROTEIN"/>
    <property type="match status" value="1"/>
</dbReference>
<dbReference type="InterPro" id="IPR035441">
    <property type="entry name" value="TFIIS/LEDGF_dom_sf"/>
</dbReference>
<evidence type="ECO:0000259" key="11">
    <source>
        <dbReference type="PROSITE" id="PS51321"/>
    </source>
</evidence>
<keyword evidence="12" id="KW-0251">Elongation factor</keyword>
<dbReference type="Proteomes" id="UP000240500">
    <property type="component" value="Chromosome 7"/>
</dbReference>
<accession>A0A2P9DBN8</accession>
<dbReference type="PROSITE" id="PS00466">
    <property type="entry name" value="ZF_TFIIS_1"/>
    <property type="match status" value="1"/>
</dbReference>
<dbReference type="SUPFAM" id="SSF47676">
    <property type="entry name" value="Conserved domain common to transcription factors TFIIS, elongin A, CRSP70"/>
    <property type="match status" value="1"/>
</dbReference>
<keyword evidence="4 6" id="KW-0539">Nucleus</keyword>
<feature type="compositionally biased region" description="Low complexity" evidence="8">
    <location>
        <begin position="126"/>
        <end position="164"/>
    </location>
</feature>
<dbReference type="SMART" id="SM00440">
    <property type="entry name" value="ZnF_C2C2"/>
    <property type="match status" value="1"/>
</dbReference>
<evidence type="ECO:0000256" key="4">
    <source>
        <dbReference type="ARBA" id="ARBA00023242"/>
    </source>
</evidence>
<feature type="domain" description="TFIIS-type" evidence="9">
    <location>
        <begin position="362"/>
        <end position="402"/>
    </location>
</feature>
<dbReference type="GO" id="GO:0003676">
    <property type="term" value="F:nucleic acid binding"/>
    <property type="evidence" value="ECO:0007669"/>
    <property type="project" value="InterPro"/>
</dbReference>
<dbReference type="Pfam" id="PF01096">
    <property type="entry name" value="Zn_ribbon_TFIIS"/>
    <property type="match status" value="1"/>
</dbReference>
<dbReference type="GO" id="GO:0006351">
    <property type="term" value="P:DNA-templated transcription"/>
    <property type="evidence" value="ECO:0007669"/>
    <property type="project" value="InterPro"/>
</dbReference>
<dbReference type="GO" id="GO:0008270">
    <property type="term" value="F:zinc ion binding"/>
    <property type="evidence" value="ECO:0007669"/>
    <property type="project" value="UniProtKB-KW"/>
</dbReference>
<dbReference type="InterPro" id="IPR001222">
    <property type="entry name" value="Znf_TFIIS"/>
</dbReference>
<dbReference type="VEuPathDB" id="PlasmoDB:PRG01_0713300"/>
<proteinExistence type="predicted"/>
<sequence>MSEIENKNVEKIQNIQELLKDKELLLSSIEEEQNIDEDIIKEVVTNLNLLKDVEINKDILRITKIGITVNKLTKINNELVQNLSKDLVEKWKHIAKMEKMSSLKNNEMMKKRKSEKIEMANDKINNDNNNNNNNNNNDNNNDDNNNNENNNNNNNSDNNFSSNNNKLCEGEVEFKKARLNENGLHKCSSSESSNVPDYNIIKDNFNKIKKNDIKIVNEWNYDGKFHNDMHRDKAKQFLFKAFVVGSSDNLLYFIEKKKLNDIIYNIECELYKVYMEKKSSQKEYNMQLKSIKFNLSDKKNPNFNEKVYSEFISSKALATMNSQDMASDEKKNERKKCLQESLLACQSDWDVKNILLKKSRKGEFQCFKCKGYDTIYHQLQTRSSDEPMTTFVTCLKCNNRWKF</sequence>
<evidence type="ECO:0000256" key="5">
    <source>
        <dbReference type="PROSITE-ProRule" id="PRU00472"/>
    </source>
</evidence>
<keyword evidence="7" id="KW-0175">Coiled coil</keyword>